<dbReference type="OrthoDB" id="9804765at2"/>
<sequence length="126" mass="14693">MPLVRISLMKQEKKEFGRKIGEIVHQEMVHIISVPEKDCFQVITEHDNNSLIYDSNYLGIRRGDGIIFIQITLNEGRSVDLKKSLYKNIADRLHHELDVRREDVLINLVEVKKENWSFGNGLAQYT</sequence>
<dbReference type="STRING" id="1538553.JT25_004525"/>
<dbReference type="EMBL" id="CP014476">
    <property type="protein sequence ID" value="AMK75756.1"/>
    <property type="molecule type" value="Genomic_DNA"/>
</dbReference>
<dbReference type="InterPro" id="IPR014347">
    <property type="entry name" value="Tautomerase/MIF_sf"/>
</dbReference>
<gene>
    <name evidence="1" type="ORF">JT25_004525</name>
</gene>
<dbReference type="SUPFAM" id="SSF55331">
    <property type="entry name" value="Tautomerase/MIF"/>
    <property type="match status" value="1"/>
</dbReference>
<proteinExistence type="predicted"/>
<evidence type="ECO:0000313" key="1">
    <source>
        <dbReference type="EMBL" id="AMK75756.1"/>
    </source>
</evidence>
<dbReference type="PANTHER" id="PTHR38460:SF1">
    <property type="entry name" value="TAUTOMERASE YOLI-RELATED"/>
    <property type="match status" value="1"/>
</dbReference>
<dbReference type="AlphaFoldDB" id="A0A126T0Z7"/>
<dbReference type="Gene3D" id="3.30.429.10">
    <property type="entry name" value="Macrophage Migration Inhibitory Factor"/>
    <property type="match status" value="1"/>
</dbReference>
<name>A0A126T0Z7_9GAMM</name>
<dbReference type="Proteomes" id="UP000030512">
    <property type="component" value="Chromosome"/>
</dbReference>
<reference evidence="1 2" key="1">
    <citation type="journal article" date="2015" name="Environ. Microbiol.">
        <title>Methane oxidation coupled to nitrate reduction under hypoxia by the Gammaproteobacterium Methylomonas denitrificans, sp. nov. type strain FJG1.</title>
        <authorList>
            <person name="Kits K.D."/>
            <person name="Klotz M.G."/>
            <person name="Stein L.Y."/>
        </authorList>
    </citation>
    <scope>NUCLEOTIDE SEQUENCE [LARGE SCALE GENOMIC DNA]</scope>
    <source>
        <strain evidence="1 2">FJG1</strain>
    </source>
</reference>
<dbReference type="RefSeq" id="WP_062327739.1">
    <property type="nucleotide sequence ID" value="NZ_CP014476.1"/>
</dbReference>
<evidence type="ECO:0000313" key="2">
    <source>
        <dbReference type="Proteomes" id="UP000030512"/>
    </source>
</evidence>
<keyword evidence="2" id="KW-1185">Reference proteome</keyword>
<dbReference type="PANTHER" id="PTHR38460">
    <property type="entry name" value="TAUTOMERASE YOLI-RELATED"/>
    <property type="match status" value="1"/>
</dbReference>
<organism evidence="1 2">
    <name type="scientific">Methylomonas denitrificans</name>
    <dbReference type="NCBI Taxonomy" id="1538553"/>
    <lineage>
        <taxon>Bacteria</taxon>
        <taxon>Pseudomonadati</taxon>
        <taxon>Pseudomonadota</taxon>
        <taxon>Gammaproteobacteria</taxon>
        <taxon>Methylococcales</taxon>
        <taxon>Methylococcaceae</taxon>
        <taxon>Methylomonas</taxon>
    </lineage>
</organism>
<dbReference type="Pfam" id="PF14552">
    <property type="entry name" value="Tautomerase_2"/>
    <property type="match status" value="1"/>
</dbReference>
<accession>A0A126T0Z7</accession>
<protein>
    <submittedName>
        <fullName evidence="1">4-oxalocrotonate tautomerase</fullName>
    </submittedName>
</protein>
<dbReference type="KEGG" id="mdn:JT25_004525"/>
<dbReference type="InterPro" id="IPR037479">
    <property type="entry name" value="Tauto_MSAD"/>
</dbReference>